<evidence type="ECO:0000259" key="1">
    <source>
        <dbReference type="PROSITE" id="PS51186"/>
    </source>
</evidence>
<dbReference type="Gene3D" id="3.40.630.30">
    <property type="match status" value="1"/>
</dbReference>
<dbReference type="RefSeq" id="WP_203891130.1">
    <property type="nucleotide sequence ID" value="NZ_BOOH01000021.1"/>
</dbReference>
<dbReference type="Pfam" id="PF00583">
    <property type="entry name" value="Acetyltransf_1"/>
    <property type="match status" value="1"/>
</dbReference>
<dbReference type="InterPro" id="IPR000182">
    <property type="entry name" value="GNAT_dom"/>
</dbReference>
<proteinExistence type="predicted"/>
<organism evidence="2 3">
    <name type="scientific">Planobispora longispora</name>
    <dbReference type="NCBI Taxonomy" id="28887"/>
    <lineage>
        <taxon>Bacteria</taxon>
        <taxon>Bacillati</taxon>
        <taxon>Actinomycetota</taxon>
        <taxon>Actinomycetes</taxon>
        <taxon>Streptosporangiales</taxon>
        <taxon>Streptosporangiaceae</taxon>
        <taxon>Planobispora</taxon>
    </lineage>
</organism>
<sequence>MESFVRKGGPDDVEAVLKIKNATWRTAYRDLLPRDFLDGMSVTRRAVEAWRGLIGSGEQHLFVGGPGGEPEGEIAGFSLHGPARDAGIDGGEVYAIYVLAGHWSTGLGLALMTRSVEHLRELGHREAGLWVLTGNARARRFYERFGFTPSGREQDVAGLPFPVPEVHYRMSLDPAPSSPSRPAPARRTA</sequence>
<protein>
    <submittedName>
        <fullName evidence="2">N-acetyltransferase</fullName>
    </submittedName>
</protein>
<dbReference type="PANTHER" id="PTHR43617:SF38">
    <property type="entry name" value="N-ACETYLTRANSFERASE DOMAIN-CONTAINING PROTEIN"/>
    <property type="match status" value="1"/>
</dbReference>
<name>A0A8J3RMJ7_9ACTN</name>
<keyword evidence="3" id="KW-1185">Reference proteome</keyword>
<dbReference type="PROSITE" id="PS51186">
    <property type="entry name" value="GNAT"/>
    <property type="match status" value="1"/>
</dbReference>
<gene>
    <name evidence="2" type="ORF">Plo01_29560</name>
</gene>
<accession>A0A8J3RMJ7</accession>
<evidence type="ECO:0000313" key="3">
    <source>
        <dbReference type="Proteomes" id="UP000616724"/>
    </source>
</evidence>
<dbReference type="Proteomes" id="UP000616724">
    <property type="component" value="Unassembled WGS sequence"/>
</dbReference>
<dbReference type="PANTHER" id="PTHR43617">
    <property type="entry name" value="L-AMINO ACID N-ACETYLTRANSFERASE"/>
    <property type="match status" value="1"/>
</dbReference>
<comment type="caution">
    <text evidence="2">The sequence shown here is derived from an EMBL/GenBank/DDBJ whole genome shotgun (WGS) entry which is preliminary data.</text>
</comment>
<dbReference type="InterPro" id="IPR016181">
    <property type="entry name" value="Acyl_CoA_acyltransferase"/>
</dbReference>
<evidence type="ECO:0000313" key="2">
    <source>
        <dbReference type="EMBL" id="GIH76527.1"/>
    </source>
</evidence>
<reference evidence="2 3" key="1">
    <citation type="submission" date="2021-01" db="EMBL/GenBank/DDBJ databases">
        <title>Whole genome shotgun sequence of Planobispora longispora NBRC 13918.</title>
        <authorList>
            <person name="Komaki H."/>
            <person name="Tamura T."/>
        </authorList>
    </citation>
    <scope>NUCLEOTIDE SEQUENCE [LARGE SCALE GENOMIC DNA]</scope>
    <source>
        <strain evidence="2 3">NBRC 13918</strain>
    </source>
</reference>
<dbReference type="InterPro" id="IPR050276">
    <property type="entry name" value="MshD_Acetyltransferase"/>
</dbReference>
<dbReference type="GO" id="GO:0016747">
    <property type="term" value="F:acyltransferase activity, transferring groups other than amino-acyl groups"/>
    <property type="evidence" value="ECO:0007669"/>
    <property type="project" value="InterPro"/>
</dbReference>
<dbReference type="CDD" id="cd04301">
    <property type="entry name" value="NAT_SF"/>
    <property type="match status" value="1"/>
</dbReference>
<dbReference type="SUPFAM" id="SSF55729">
    <property type="entry name" value="Acyl-CoA N-acyltransferases (Nat)"/>
    <property type="match status" value="1"/>
</dbReference>
<dbReference type="AlphaFoldDB" id="A0A8J3RMJ7"/>
<dbReference type="EMBL" id="BOOH01000021">
    <property type="protein sequence ID" value="GIH76527.1"/>
    <property type="molecule type" value="Genomic_DNA"/>
</dbReference>
<feature type="domain" description="N-acetyltransferase" evidence="1">
    <location>
        <begin position="3"/>
        <end position="175"/>
    </location>
</feature>